<accession>A0A7X2IPG8</accession>
<dbReference type="Proteomes" id="UP000446768">
    <property type="component" value="Unassembled WGS sequence"/>
</dbReference>
<keyword evidence="2" id="KW-1185">Reference proteome</keyword>
<protein>
    <recommendedName>
        <fullName evidence="3">ACT domain-containing protein</fullName>
    </recommendedName>
</protein>
<sequence length="96" mass="10513">MNTPTLPHQKTLRFAIETEAALSTLENALAIIRRTGITLDGMRIAPAEQGMDVWMRLAAQEDDALTLCRMRLHNVVGILAIREFARPAAMAMPAAA</sequence>
<proteinExistence type="predicted"/>
<dbReference type="RefSeq" id="WP_154376372.1">
    <property type="nucleotide sequence ID" value="NZ_WKJJ01000011.1"/>
</dbReference>
<gene>
    <name evidence="1" type="ORF">GJ700_18035</name>
</gene>
<evidence type="ECO:0000313" key="2">
    <source>
        <dbReference type="Proteomes" id="UP000446768"/>
    </source>
</evidence>
<dbReference type="AlphaFoldDB" id="A0A7X2IPG8"/>
<reference evidence="1 2" key="1">
    <citation type="submission" date="2019-11" db="EMBL/GenBank/DDBJ databases">
        <title>Novel species isolated from a subtropical stream in China.</title>
        <authorList>
            <person name="Lu H."/>
        </authorList>
    </citation>
    <scope>NUCLEOTIDE SEQUENCE [LARGE SCALE GENOMIC DNA]</scope>
    <source>
        <strain evidence="1 2">FT92W</strain>
    </source>
</reference>
<dbReference type="EMBL" id="WKJJ01000011">
    <property type="protein sequence ID" value="MRV73614.1"/>
    <property type="molecule type" value="Genomic_DNA"/>
</dbReference>
<comment type="caution">
    <text evidence="1">The sequence shown here is derived from an EMBL/GenBank/DDBJ whole genome shotgun (WGS) entry which is preliminary data.</text>
</comment>
<organism evidence="1 2">
    <name type="scientific">Pseudoduganella rivuli</name>
    <dbReference type="NCBI Taxonomy" id="2666085"/>
    <lineage>
        <taxon>Bacteria</taxon>
        <taxon>Pseudomonadati</taxon>
        <taxon>Pseudomonadota</taxon>
        <taxon>Betaproteobacteria</taxon>
        <taxon>Burkholderiales</taxon>
        <taxon>Oxalobacteraceae</taxon>
        <taxon>Telluria group</taxon>
        <taxon>Pseudoduganella</taxon>
    </lineage>
</organism>
<evidence type="ECO:0008006" key="3">
    <source>
        <dbReference type="Google" id="ProtNLM"/>
    </source>
</evidence>
<evidence type="ECO:0000313" key="1">
    <source>
        <dbReference type="EMBL" id="MRV73614.1"/>
    </source>
</evidence>
<name>A0A7X2IPG8_9BURK</name>